<evidence type="ECO:0000313" key="2">
    <source>
        <dbReference type="Proteomes" id="UP001497535"/>
    </source>
</evidence>
<gene>
    <name evidence="1" type="ORF">MENTE1834_LOCUS44876</name>
</gene>
<comment type="caution">
    <text evidence="1">The sequence shown here is derived from an EMBL/GenBank/DDBJ whole genome shotgun (WGS) entry which is preliminary data.</text>
</comment>
<protein>
    <submittedName>
        <fullName evidence="1">Uncharacterized protein</fullName>
    </submittedName>
</protein>
<evidence type="ECO:0000313" key="1">
    <source>
        <dbReference type="EMBL" id="CAK5112334.1"/>
    </source>
</evidence>
<dbReference type="EMBL" id="CAVMJV010000143">
    <property type="protein sequence ID" value="CAK5112334.1"/>
    <property type="molecule type" value="Genomic_DNA"/>
</dbReference>
<sequence>MFDFCVEMHLLNTTLNVLILQQQIFQARWYSDHPLLCLPHLSAHSIDGIGFGRDFFPLNFKIFLISSPLCSIPQIKERLGIYQLNNGQKLNKKEEKRIITELCSKSILSEKEADELLKALLQWPILSLEQIYLLPQQKKQRQKFEEKIIINVGMNGKNLELSASTNYKFFVSLKLCGPYLANSNAFCPKFPKKRMAGWILLLGDATTNHLWGHERIPSLIEEQKIARLRILTPNEPGIYQLLLLVISDTYLGIDQQYMLNFKVV</sequence>
<reference evidence="1" key="1">
    <citation type="submission" date="2023-11" db="EMBL/GenBank/DDBJ databases">
        <authorList>
            <person name="Poullet M."/>
        </authorList>
    </citation>
    <scope>NUCLEOTIDE SEQUENCE</scope>
    <source>
        <strain evidence="1">E1834</strain>
    </source>
</reference>
<dbReference type="Proteomes" id="UP001497535">
    <property type="component" value="Unassembled WGS sequence"/>
</dbReference>
<accession>A0ACB1AYN2</accession>
<name>A0ACB1AYN2_MELEN</name>
<proteinExistence type="predicted"/>
<keyword evidence="2" id="KW-1185">Reference proteome</keyword>
<organism evidence="1 2">
    <name type="scientific">Meloidogyne enterolobii</name>
    <name type="common">Root-knot nematode worm</name>
    <name type="synonym">Meloidogyne mayaguensis</name>
    <dbReference type="NCBI Taxonomy" id="390850"/>
    <lineage>
        <taxon>Eukaryota</taxon>
        <taxon>Metazoa</taxon>
        <taxon>Ecdysozoa</taxon>
        <taxon>Nematoda</taxon>
        <taxon>Chromadorea</taxon>
        <taxon>Rhabditida</taxon>
        <taxon>Tylenchina</taxon>
        <taxon>Tylenchomorpha</taxon>
        <taxon>Tylenchoidea</taxon>
        <taxon>Meloidogynidae</taxon>
        <taxon>Meloidogyninae</taxon>
        <taxon>Meloidogyne</taxon>
    </lineage>
</organism>